<organism evidence="4 5">
    <name type="scientific">Rhodococcus sovatensis</name>
    <dbReference type="NCBI Taxonomy" id="1805840"/>
    <lineage>
        <taxon>Bacteria</taxon>
        <taxon>Bacillati</taxon>
        <taxon>Actinomycetota</taxon>
        <taxon>Actinomycetes</taxon>
        <taxon>Mycobacteriales</taxon>
        <taxon>Nocardiaceae</taxon>
        <taxon>Rhodococcus</taxon>
    </lineage>
</organism>
<proteinExistence type="predicted"/>
<dbReference type="InterPro" id="IPR003399">
    <property type="entry name" value="Mce/MlaD"/>
</dbReference>
<keyword evidence="5" id="KW-1185">Reference proteome</keyword>
<reference evidence="4 5" key="1">
    <citation type="submission" date="2024-03" db="EMBL/GenBank/DDBJ databases">
        <title>Natural products discovery in diverse microorganisms through a two-stage MS feature dereplication strategy.</title>
        <authorList>
            <person name="Zhang R."/>
        </authorList>
    </citation>
    <scope>NUCLEOTIDE SEQUENCE [LARGE SCALE GENOMIC DNA]</scope>
    <source>
        <strain evidence="4 5">18930</strain>
    </source>
</reference>
<dbReference type="RefSeq" id="WP_338887066.1">
    <property type="nucleotide sequence ID" value="NZ_CP147846.1"/>
</dbReference>
<protein>
    <submittedName>
        <fullName evidence="4">MCE family protein</fullName>
    </submittedName>
</protein>
<dbReference type="Proteomes" id="UP001432000">
    <property type="component" value="Chromosome"/>
</dbReference>
<accession>A0ABZ2PEI4</accession>
<keyword evidence="1" id="KW-1133">Transmembrane helix</keyword>
<feature type="domain" description="Mce/MlaD" evidence="2">
    <location>
        <begin position="44"/>
        <end position="117"/>
    </location>
</feature>
<sequence length="378" mass="38820">MTATPRRLGPSRASLVVRGIAASVVIVAAAVAAVAYGGGAFDRGTAVHVDIPASAGLLIGEIGVQYNGVQVGTVVDIDSGIERSTVTMRIDATGVPASTAVRVVPRTLFGDVYLRLVDDGSDPSQLASGDHLAMDTSAEAVQLGEVYRRVTGLLDSLEPAKAQIALTEISTALQGRGDSLGATIDRLSALTAMLEPRAQSVLDHTPQTRAVADALAAASPDVLATVEATTTLSQTMLDRSRGVENLLTNAAVLGSTASIAAEENTSKSITVIHSGAPVLRTTSEYSSGLAATLDMFEPFGAAGAKIFASGRFDITAVPDFSSPLPYTAAQCPKYPGLDGPNCALADIQDTVTTTPQPLNPATTILLAPLLRGTEVSIR</sequence>
<evidence type="ECO:0000259" key="3">
    <source>
        <dbReference type="Pfam" id="PF11887"/>
    </source>
</evidence>
<evidence type="ECO:0000259" key="2">
    <source>
        <dbReference type="Pfam" id="PF02470"/>
    </source>
</evidence>
<evidence type="ECO:0000313" key="4">
    <source>
        <dbReference type="EMBL" id="WXG67485.1"/>
    </source>
</evidence>
<dbReference type="InterPro" id="IPR052336">
    <property type="entry name" value="MlaD_Phospholipid_Transporter"/>
</dbReference>
<dbReference type="PANTHER" id="PTHR33371:SF19">
    <property type="entry name" value="MCE-FAMILY PROTEIN MCE4A"/>
    <property type="match status" value="1"/>
</dbReference>
<dbReference type="PANTHER" id="PTHR33371">
    <property type="entry name" value="INTERMEMBRANE PHOSPHOLIPID TRANSPORT SYSTEM BINDING PROTEIN MLAD-RELATED"/>
    <property type="match status" value="1"/>
</dbReference>
<dbReference type="Pfam" id="PF11887">
    <property type="entry name" value="Mce4_CUP1"/>
    <property type="match status" value="1"/>
</dbReference>
<keyword evidence="1" id="KW-0472">Membrane</keyword>
<dbReference type="Pfam" id="PF02470">
    <property type="entry name" value="MlaD"/>
    <property type="match status" value="1"/>
</dbReference>
<keyword evidence="1" id="KW-0812">Transmembrane</keyword>
<name>A0ABZ2PEI4_9NOCA</name>
<feature type="transmembrane region" description="Helical" evidence="1">
    <location>
        <begin position="15"/>
        <end position="36"/>
    </location>
</feature>
<dbReference type="EMBL" id="CP147846">
    <property type="protein sequence ID" value="WXG67485.1"/>
    <property type="molecule type" value="Genomic_DNA"/>
</dbReference>
<feature type="domain" description="Mammalian cell entry C-terminal" evidence="3">
    <location>
        <begin position="123"/>
        <end position="307"/>
    </location>
</feature>
<dbReference type="InterPro" id="IPR024516">
    <property type="entry name" value="Mce_C"/>
</dbReference>
<evidence type="ECO:0000313" key="5">
    <source>
        <dbReference type="Proteomes" id="UP001432000"/>
    </source>
</evidence>
<evidence type="ECO:0000256" key="1">
    <source>
        <dbReference type="SAM" id="Phobius"/>
    </source>
</evidence>
<gene>
    <name evidence="4" type="ORF">WDS16_19875</name>
</gene>